<feature type="domain" description="HTH LytTR-type" evidence="2">
    <location>
        <begin position="172"/>
        <end position="271"/>
    </location>
</feature>
<feature type="transmembrane region" description="Helical" evidence="1">
    <location>
        <begin position="61"/>
        <end position="78"/>
    </location>
</feature>
<dbReference type="Gene3D" id="2.40.50.1020">
    <property type="entry name" value="LytTr DNA-binding domain"/>
    <property type="match status" value="1"/>
</dbReference>
<dbReference type="GO" id="GO:0003677">
    <property type="term" value="F:DNA binding"/>
    <property type="evidence" value="ECO:0007669"/>
    <property type="project" value="InterPro"/>
</dbReference>
<evidence type="ECO:0000313" key="3">
    <source>
        <dbReference type="EMBL" id="TRW14025.1"/>
    </source>
</evidence>
<keyword evidence="4" id="KW-1185">Reference proteome</keyword>
<keyword evidence="1" id="KW-1133">Transmembrane helix</keyword>
<protein>
    <submittedName>
        <fullName evidence="3">LytTR family transcriptional regulator</fullName>
    </submittedName>
</protein>
<dbReference type="EMBL" id="VJWA01000002">
    <property type="protein sequence ID" value="TRW14025.1"/>
    <property type="molecule type" value="Genomic_DNA"/>
</dbReference>
<dbReference type="SMART" id="SM00850">
    <property type="entry name" value="LytTR"/>
    <property type="match status" value="1"/>
</dbReference>
<keyword evidence="1" id="KW-0472">Membrane</keyword>
<evidence type="ECO:0000313" key="4">
    <source>
        <dbReference type="Proteomes" id="UP000317894"/>
    </source>
</evidence>
<dbReference type="PIRSF" id="PIRSF031767">
    <property type="entry name" value="MHYE_LytTR"/>
    <property type="match status" value="1"/>
</dbReference>
<dbReference type="GO" id="GO:0000156">
    <property type="term" value="F:phosphorelay response regulator activity"/>
    <property type="evidence" value="ECO:0007669"/>
    <property type="project" value="InterPro"/>
</dbReference>
<dbReference type="PANTHER" id="PTHR37299">
    <property type="entry name" value="TRANSCRIPTIONAL REGULATOR-RELATED"/>
    <property type="match status" value="1"/>
</dbReference>
<organism evidence="3 4">
    <name type="scientific">Glacieibacterium frigidum</name>
    <dbReference type="NCBI Taxonomy" id="2593303"/>
    <lineage>
        <taxon>Bacteria</taxon>
        <taxon>Pseudomonadati</taxon>
        <taxon>Pseudomonadota</taxon>
        <taxon>Alphaproteobacteria</taxon>
        <taxon>Sphingomonadales</taxon>
        <taxon>Sphingosinicellaceae</taxon>
        <taxon>Glacieibacterium</taxon>
    </lineage>
</organism>
<feature type="transmembrane region" description="Helical" evidence="1">
    <location>
        <begin position="90"/>
        <end position="112"/>
    </location>
</feature>
<dbReference type="AlphaFoldDB" id="A0A552U727"/>
<reference evidence="3 4" key="1">
    <citation type="submission" date="2019-07" db="EMBL/GenBank/DDBJ databases">
        <title>Novel species isolated from glacier.</title>
        <authorList>
            <person name="Liu Q."/>
            <person name="Xin Y.-H."/>
        </authorList>
    </citation>
    <scope>NUCLEOTIDE SEQUENCE [LARGE SCALE GENOMIC DNA]</scope>
    <source>
        <strain evidence="3 4">LB1R16</strain>
    </source>
</reference>
<dbReference type="RefSeq" id="WP_144237231.1">
    <property type="nucleotide sequence ID" value="NZ_VJWA01000002.1"/>
</dbReference>
<keyword evidence="1" id="KW-0812">Transmembrane</keyword>
<evidence type="ECO:0000256" key="1">
    <source>
        <dbReference type="SAM" id="Phobius"/>
    </source>
</evidence>
<comment type="caution">
    <text evidence="3">The sequence shown here is derived from an EMBL/GenBank/DDBJ whole genome shotgun (WGS) entry which is preliminary data.</text>
</comment>
<sequence length="271" mass="28794">MAGTSGGAGVTSGGRLPAPRILALVTVLTLAFAVVNALTVADDLRDSGVGFDAWEPWVWELTSAAFWIAAALPIVAASRRLRPPALGWPAAIAAHVALSLPVCALHVAWLAATRSAAYWALGASHDYDFSVTHLVYEWRKDLLSVAVFGVIAFVGDRWSIAPPAAPQPPFRLEVRDGARVQWFAPGDIERVEAAGNYVELHTATGTVLHRATLSGVEAELSGHGFVRIHRSRLVRQAAVTGVRTTPSGDFEATLASGAMVSGSRRFRSVLE</sequence>
<dbReference type="InterPro" id="IPR012379">
    <property type="entry name" value="LytTR_MHYE"/>
</dbReference>
<accession>A0A552U727</accession>
<dbReference type="PROSITE" id="PS50930">
    <property type="entry name" value="HTH_LYTTR"/>
    <property type="match status" value="1"/>
</dbReference>
<evidence type="ECO:0000259" key="2">
    <source>
        <dbReference type="PROSITE" id="PS50930"/>
    </source>
</evidence>
<dbReference type="Proteomes" id="UP000317894">
    <property type="component" value="Unassembled WGS sequence"/>
</dbReference>
<feature type="transmembrane region" description="Helical" evidence="1">
    <location>
        <begin position="21"/>
        <end position="41"/>
    </location>
</feature>
<dbReference type="InterPro" id="IPR046947">
    <property type="entry name" value="LytR-like"/>
</dbReference>
<dbReference type="OrthoDB" id="9781059at2"/>
<gene>
    <name evidence="3" type="ORF">FMM06_09805</name>
</gene>
<proteinExistence type="predicted"/>
<name>A0A552U727_9SPHN</name>
<dbReference type="PANTHER" id="PTHR37299:SF1">
    <property type="entry name" value="STAGE 0 SPORULATION PROTEIN A HOMOLOG"/>
    <property type="match status" value="1"/>
</dbReference>
<dbReference type="Pfam" id="PF04397">
    <property type="entry name" value="LytTR"/>
    <property type="match status" value="1"/>
</dbReference>
<dbReference type="InterPro" id="IPR007492">
    <property type="entry name" value="LytTR_DNA-bd_dom"/>
</dbReference>